<dbReference type="PANTHER" id="PTHR36504:SF1">
    <property type="entry name" value="LIPOPOLYSACCHARIDE EXPORT SYSTEM PROTEIN LPTA"/>
    <property type="match status" value="1"/>
</dbReference>
<evidence type="ECO:0000313" key="7">
    <source>
        <dbReference type="EMBL" id="RZU01225.1"/>
    </source>
</evidence>
<proteinExistence type="inferred from homology"/>
<feature type="domain" description="Organic solvent tolerance-like N-terminal" evidence="6">
    <location>
        <begin position="41"/>
        <end position="156"/>
    </location>
</feature>
<feature type="region of interest" description="Disordered" evidence="5">
    <location>
        <begin position="168"/>
        <end position="193"/>
    </location>
</feature>
<keyword evidence="2 4" id="KW-0732">Signal</keyword>
<gene>
    <name evidence="4" type="primary">lptA</name>
    <name evidence="7" type="ORF">EV670_1941</name>
</gene>
<comment type="similarity">
    <text evidence="4">Belongs to the LptA family.</text>
</comment>
<accession>A0A4Q7VXF2</accession>
<sequence length="193" mass="20512" precursor="true">MQPLPFRATAVPLMLALLLAAAVPGVRAERADRNLPLNFAADSARVDDLRQVTVLSGNVEISKGSIVIRADQVEVRQSPDGYQFAVATGGPGKRASFRQKREGSEEFLEGEAERLEYDARADTVKLVNQATLRRFRGSTLADEVAGSTISFDNTTEVFQVLGGPASPVASGRVRGVLTPRDAKSSSATGSGKP</sequence>
<feature type="chain" id="PRO_5021050837" description="Lipopolysaccharide export system protein LptA" evidence="4">
    <location>
        <begin position="29"/>
        <end position="193"/>
    </location>
</feature>
<dbReference type="AlphaFoldDB" id="A0A4Q7VXF2"/>
<dbReference type="InterPro" id="IPR005653">
    <property type="entry name" value="OstA-like_N"/>
</dbReference>
<evidence type="ECO:0000256" key="3">
    <source>
        <dbReference type="ARBA" id="ARBA00022764"/>
    </source>
</evidence>
<protein>
    <recommendedName>
        <fullName evidence="4">Lipopolysaccharide export system protein LptA</fullName>
    </recommendedName>
</protein>
<keyword evidence="8" id="KW-1185">Reference proteome</keyword>
<dbReference type="InterPro" id="IPR014340">
    <property type="entry name" value="LptA"/>
</dbReference>
<keyword evidence="1 4" id="KW-0813">Transport</keyword>
<comment type="caution">
    <text evidence="7">The sequence shown here is derived from an EMBL/GenBank/DDBJ whole genome shotgun (WGS) entry which is preliminary data.</text>
</comment>
<organism evidence="7 8">
    <name type="scientific">Rivibacter subsaxonicus</name>
    <dbReference type="NCBI Taxonomy" id="457575"/>
    <lineage>
        <taxon>Bacteria</taxon>
        <taxon>Pseudomonadati</taxon>
        <taxon>Pseudomonadota</taxon>
        <taxon>Betaproteobacteria</taxon>
        <taxon>Burkholderiales</taxon>
        <taxon>Rivibacter</taxon>
    </lineage>
</organism>
<reference evidence="7 8" key="1">
    <citation type="submission" date="2019-02" db="EMBL/GenBank/DDBJ databases">
        <title>Genomic Encyclopedia of Type Strains, Phase IV (KMG-IV): sequencing the most valuable type-strain genomes for metagenomic binning, comparative biology and taxonomic classification.</title>
        <authorList>
            <person name="Goeker M."/>
        </authorList>
    </citation>
    <scope>NUCLEOTIDE SEQUENCE [LARGE SCALE GENOMIC DNA]</scope>
    <source>
        <strain evidence="7 8">DSM 19570</strain>
    </source>
</reference>
<dbReference type="GO" id="GO:0030288">
    <property type="term" value="C:outer membrane-bounded periplasmic space"/>
    <property type="evidence" value="ECO:0007669"/>
    <property type="project" value="TreeGrafter"/>
</dbReference>
<dbReference type="GO" id="GO:0001530">
    <property type="term" value="F:lipopolysaccharide binding"/>
    <property type="evidence" value="ECO:0007669"/>
    <property type="project" value="InterPro"/>
</dbReference>
<comment type="subunit">
    <text evidence="4">Component of the lipopolysaccharide transport and assembly complex.</text>
</comment>
<dbReference type="OrthoDB" id="5294855at2"/>
<dbReference type="GO" id="GO:0017089">
    <property type="term" value="F:glycolipid transfer activity"/>
    <property type="evidence" value="ECO:0007669"/>
    <property type="project" value="TreeGrafter"/>
</dbReference>
<keyword evidence="3 4" id="KW-0574">Periplasm</keyword>
<feature type="compositionally biased region" description="Polar residues" evidence="5">
    <location>
        <begin position="184"/>
        <end position="193"/>
    </location>
</feature>
<evidence type="ECO:0000256" key="5">
    <source>
        <dbReference type="SAM" id="MobiDB-lite"/>
    </source>
</evidence>
<dbReference type="Pfam" id="PF03968">
    <property type="entry name" value="LptD_N"/>
    <property type="match status" value="1"/>
</dbReference>
<dbReference type="GO" id="GO:0043165">
    <property type="term" value="P:Gram-negative-bacterium-type cell outer membrane assembly"/>
    <property type="evidence" value="ECO:0007669"/>
    <property type="project" value="UniProtKB-UniRule"/>
</dbReference>
<comment type="subcellular location">
    <subcellularLocation>
        <location evidence="4">Periplasm</location>
    </subcellularLocation>
</comment>
<dbReference type="InterPro" id="IPR052037">
    <property type="entry name" value="LPS_export_LptA"/>
</dbReference>
<evidence type="ECO:0000256" key="4">
    <source>
        <dbReference type="HAMAP-Rule" id="MF_01914"/>
    </source>
</evidence>
<name>A0A4Q7VXF2_9BURK</name>
<dbReference type="PANTHER" id="PTHR36504">
    <property type="entry name" value="LIPOPOLYSACCHARIDE EXPORT SYSTEM PROTEIN LPTA"/>
    <property type="match status" value="1"/>
</dbReference>
<evidence type="ECO:0000313" key="8">
    <source>
        <dbReference type="Proteomes" id="UP000293671"/>
    </source>
</evidence>
<comment type="function">
    <text evidence="4">Involved in the assembly of lipopolysaccharide (LPS). Required for the translocation of LPS from the inner membrane to the outer membrane.</text>
</comment>
<dbReference type="HAMAP" id="MF_01914">
    <property type="entry name" value="LPS_assembly_LptA"/>
    <property type="match status" value="1"/>
</dbReference>
<evidence type="ECO:0000259" key="6">
    <source>
        <dbReference type="Pfam" id="PF03968"/>
    </source>
</evidence>
<dbReference type="Proteomes" id="UP000293671">
    <property type="component" value="Unassembled WGS sequence"/>
</dbReference>
<dbReference type="EMBL" id="SHKP01000005">
    <property type="protein sequence ID" value="RZU01225.1"/>
    <property type="molecule type" value="Genomic_DNA"/>
</dbReference>
<evidence type="ECO:0000256" key="1">
    <source>
        <dbReference type="ARBA" id="ARBA00022448"/>
    </source>
</evidence>
<dbReference type="Gene3D" id="2.60.450.10">
    <property type="entry name" value="Lipopolysaccharide (LPS) transport protein A like domain"/>
    <property type="match status" value="1"/>
</dbReference>
<dbReference type="GO" id="GO:0015920">
    <property type="term" value="P:lipopolysaccharide transport"/>
    <property type="evidence" value="ECO:0007669"/>
    <property type="project" value="UniProtKB-UniRule"/>
</dbReference>
<dbReference type="NCBIfam" id="TIGR03002">
    <property type="entry name" value="outer_YhbN_LptA"/>
    <property type="match status" value="1"/>
</dbReference>
<feature type="signal peptide" evidence="4">
    <location>
        <begin position="1"/>
        <end position="28"/>
    </location>
</feature>
<dbReference type="GO" id="GO:0009279">
    <property type="term" value="C:cell outer membrane"/>
    <property type="evidence" value="ECO:0007669"/>
    <property type="project" value="TreeGrafter"/>
</dbReference>
<evidence type="ECO:0000256" key="2">
    <source>
        <dbReference type="ARBA" id="ARBA00022729"/>
    </source>
</evidence>